<keyword evidence="3" id="KW-1185">Reference proteome</keyword>
<dbReference type="SUPFAM" id="SSF50978">
    <property type="entry name" value="WD40 repeat-like"/>
    <property type="match status" value="1"/>
</dbReference>
<dbReference type="PANTHER" id="PTHR23287">
    <property type="entry name" value="RUBY-EYE2-LIKE PROTEIN"/>
    <property type="match status" value="1"/>
</dbReference>
<accession>A0AAX4PA72</accession>
<name>A0AAX4PA72_9CHLO</name>
<protein>
    <submittedName>
        <fullName evidence="2">Uncharacterized protein</fullName>
    </submittedName>
</protein>
<dbReference type="InterPro" id="IPR015943">
    <property type="entry name" value="WD40/YVTN_repeat-like_dom_sf"/>
</dbReference>
<evidence type="ECO:0000313" key="2">
    <source>
        <dbReference type="EMBL" id="WZN62731.1"/>
    </source>
</evidence>
<dbReference type="AlphaFoldDB" id="A0AAX4PA72"/>
<proteinExistence type="predicted"/>
<gene>
    <name evidence="2" type="ORF">HKI87_06g42730</name>
</gene>
<dbReference type="PANTHER" id="PTHR23287:SF16">
    <property type="entry name" value="TECTONIN BETA-PROPELLER REPEAT-CONTAINING PROTEIN 2"/>
    <property type="match status" value="1"/>
</dbReference>
<evidence type="ECO:0000256" key="1">
    <source>
        <dbReference type="SAM" id="MobiDB-lite"/>
    </source>
</evidence>
<dbReference type="InterPro" id="IPR036322">
    <property type="entry name" value="WD40_repeat_dom_sf"/>
</dbReference>
<feature type="compositionally biased region" description="Basic and acidic residues" evidence="1">
    <location>
        <begin position="438"/>
        <end position="455"/>
    </location>
</feature>
<reference evidence="2 3" key="1">
    <citation type="submission" date="2024-03" db="EMBL/GenBank/DDBJ databases">
        <title>Complete genome sequence of the green alga Chloropicon roscoffensis RCC1871.</title>
        <authorList>
            <person name="Lemieux C."/>
            <person name="Pombert J.-F."/>
            <person name="Otis C."/>
            <person name="Turmel M."/>
        </authorList>
    </citation>
    <scope>NUCLEOTIDE SEQUENCE [LARGE SCALE GENOMIC DNA]</scope>
    <source>
        <strain evidence="2 3">RCC1871</strain>
    </source>
</reference>
<feature type="region of interest" description="Disordered" evidence="1">
    <location>
        <begin position="580"/>
        <end position="610"/>
    </location>
</feature>
<evidence type="ECO:0000313" key="3">
    <source>
        <dbReference type="Proteomes" id="UP001472866"/>
    </source>
</evidence>
<dbReference type="EMBL" id="CP151506">
    <property type="protein sequence ID" value="WZN62731.1"/>
    <property type="molecule type" value="Genomic_DNA"/>
</dbReference>
<sequence>MEGVEEARGSTPSCSEGAGFRRVVESGSSRVKFTCLCTNGDGSRLFLGTTTGAVHVYVDSRPPGGGVPRSFKFHRIVSVAEDEEKDGAAVAFVSYRDDVGSCAVALGSGRVHVVPLEPPSSGTAQGRVTKGGVRLKHDAHFGGRVTQLDWVAGPDGAVRLASGDEDGKVFLLDVTAGLARAAKSSSHHALLASKLETGLQQVLKRGDRDGRDSERGRNEWDFGSPVVQLSGSSRFGVLAVSTMRASFLVDVATGTSSQIGKKARNGVFGCCLPVELPDSDVFNALGGGGEDGDGQCRPVCVAARPGRRLWVAVGSDVKGTIKLSWAGPAGGGLAGAEVGWLEEIGNPEEGNLQLGQLFPFGQDLVSISAKAVSVVSLNTCSVARVWGLCTEGGDGEGSPRVWVLPGAEVIFLLDENSSQVAMHDRREPVPRPGLALRTSRDSENGRQTTEKEDSRAGPALAAKPPVTRGVGEGEAMPIENTSPDLEVIAKGKVFEREKSVGKDSIVVERPKIPRAQAQKRQGTRHRRAKSKVVEISISKREDAIDPSSLGSAGDFFSTEQELNQLISNTISMTLESQKLGEANGNRGSGPSSSAVEHQVVPGDVSPERGEEGAISQSITVEEDQSTSAVTEEACLFLSQNRDVVFDSWESYLGISAEEVREVFQSWCASLSPHPSKQVEMQCKNTAVEELAAAFQTLDASLAILPLLQWFHIYRQHTGKVLRGEVENILLTACDQLGLEGILKGDSGGRNGGFESSLGEAPEESELLRGTGLDIERALLSRPSKEWCAILSSLALDTPALEEEKLRNIFQVGWTFVGREFAFELMNQLVRGGKAEHDFRSLSHFLVEMQRREGEQDRVAADILEPIGHRVSSGNPFTALEIALNHDLVDAETTEDSLREAENLLHEGGHWGLSFEGGLCCPVCGLKIAGENAVVFPSGEVYHERCCPEDAPCGSMPRTLV</sequence>
<dbReference type="Gene3D" id="2.130.10.10">
    <property type="entry name" value="YVTN repeat-like/Quinoprotein amine dehydrogenase"/>
    <property type="match status" value="1"/>
</dbReference>
<dbReference type="Proteomes" id="UP001472866">
    <property type="component" value="Chromosome 06"/>
</dbReference>
<feature type="region of interest" description="Disordered" evidence="1">
    <location>
        <begin position="420"/>
        <end position="478"/>
    </location>
</feature>
<organism evidence="2 3">
    <name type="scientific">Chloropicon roscoffensis</name>
    <dbReference type="NCBI Taxonomy" id="1461544"/>
    <lineage>
        <taxon>Eukaryota</taxon>
        <taxon>Viridiplantae</taxon>
        <taxon>Chlorophyta</taxon>
        <taxon>Chloropicophyceae</taxon>
        <taxon>Chloropicales</taxon>
        <taxon>Chloropicaceae</taxon>
        <taxon>Chloropicon</taxon>
    </lineage>
</organism>